<dbReference type="Proteomes" id="UP000193570">
    <property type="component" value="Unassembled WGS sequence"/>
</dbReference>
<dbReference type="Pfam" id="PF08223">
    <property type="entry name" value="PaaX_C"/>
    <property type="match status" value="1"/>
</dbReference>
<organism evidence="3 4">
    <name type="scientific">Roseivivax jejudonensis</name>
    <dbReference type="NCBI Taxonomy" id="1529041"/>
    <lineage>
        <taxon>Bacteria</taxon>
        <taxon>Pseudomonadati</taxon>
        <taxon>Pseudomonadota</taxon>
        <taxon>Alphaproteobacteria</taxon>
        <taxon>Rhodobacterales</taxon>
        <taxon>Roseobacteraceae</taxon>
        <taxon>Roseivivax</taxon>
    </lineage>
</organism>
<dbReference type="AlphaFoldDB" id="A0A1X6Z4L7"/>
<dbReference type="InterPro" id="IPR011965">
    <property type="entry name" value="PaaX_trns_reg"/>
</dbReference>
<feature type="domain" description="Transcriptional repressor PaaX-like N-terminal" evidence="1">
    <location>
        <begin position="20"/>
        <end position="88"/>
    </location>
</feature>
<gene>
    <name evidence="3" type="primary">paaX</name>
    <name evidence="3" type="ORF">ROJ8625_01898</name>
</gene>
<dbReference type="Gene3D" id="1.10.10.10">
    <property type="entry name" value="Winged helix-like DNA-binding domain superfamily/Winged helix DNA-binding domain"/>
    <property type="match status" value="1"/>
</dbReference>
<evidence type="ECO:0000259" key="2">
    <source>
        <dbReference type="Pfam" id="PF08223"/>
    </source>
</evidence>
<evidence type="ECO:0000313" key="3">
    <source>
        <dbReference type="EMBL" id="SLN40291.1"/>
    </source>
</evidence>
<reference evidence="3 4" key="1">
    <citation type="submission" date="2017-03" db="EMBL/GenBank/DDBJ databases">
        <authorList>
            <person name="Afonso C.L."/>
            <person name="Miller P.J."/>
            <person name="Scott M.A."/>
            <person name="Spackman E."/>
            <person name="Goraichik I."/>
            <person name="Dimitrov K.M."/>
            <person name="Suarez D.L."/>
            <person name="Swayne D.E."/>
        </authorList>
    </citation>
    <scope>NUCLEOTIDE SEQUENCE [LARGE SCALE GENOMIC DNA]</scope>
    <source>
        <strain evidence="3 4">CECT 8625</strain>
    </source>
</reference>
<dbReference type="PANTHER" id="PTHR30319:SF1">
    <property type="entry name" value="TRANSCRIPTIONAL REPRESSOR PAAX"/>
    <property type="match status" value="1"/>
</dbReference>
<dbReference type="InterPro" id="IPR013225">
    <property type="entry name" value="PaaX_C"/>
</dbReference>
<dbReference type="InterPro" id="IPR036388">
    <property type="entry name" value="WH-like_DNA-bd_sf"/>
</dbReference>
<keyword evidence="4" id="KW-1185">Reference proteome</keyword>
<dbReference type="RefSeq" id="WP_085791617.1">
    <property type="nucleotide sequence ID" value="NZ_FWFK01000003.1"/>
</dbReference>
<dbReference type="EMBL" id="FWFK01000003">
    <property type="protein sequence ID" value="SLN40291.1"/>
    <property type="molecule type" value="Genomic_DNA"/>
</dbReference>
<sequence length="291" mass="30435">MPDGQNATPLEHAMGLPAPRATSFIVTIYGDVAEPRGGTLSMAALIATCAVHGISETLARTAVSRLVASGALEGARVGRRSFYRLTESARTEFRAAARLFYDPLPEAEGWLVALGPGGPPPGLSGAGWVRLAPDVLMGPDRSDLARPDSPIVAGSADGDTRTFAQAHWDLESAAAGYRDVLDRFGPAGATLSSGAVPDGGTCLALRLRLVHAYRQAVLADPRLPRSAQPIDWPGARAQQLFAQIYLALAAASDAHVGASFDAADGPLPAETPATRARLQSLERVRKTAVTR</sequence>
<dbReference type="GO" id="GO:0006351">
    <property type="term" value="P:DNA-templated transcription"/>
    <property type="evidence" value="ECO:0007669"/>
    <property type="project" value="InterPro"/>
</dbReference>
<dbReference type="Pfam" id="PF07848">
    <property type="entry name" value="PaaX"/>
    <property type="match status" value="1"/>
</dbReference>
<dbReference type="PIRSF" id="PIRSF020623">
    <property type="entry name" value="PaaX"/>
    <property type="match status" value="1"/>
</dbReference>
<dbReference type="Gene3D" id="1.20.58.1460">
    <property type="match status" value="1"/>
</dbReference>
<protein>
    <submittedName>
        <fullName evidence="3">Transcriptional repressor PaaX</fullName>
    </submittedName>
</protein>
<evidence type="ECO:0000313" key="4">
    <source>
        <dbReference type="Proteomes" id="UP000193570"/>
    </source>
</evidence>
<name>A0A1X6Z4L7_9RHOB</name>
<feature type="domain" description="Transcriptional repressor PaaX-like C-terminal" evidence="2">
    <location>
        <begin position="168"/>
        <end position="256"/>
    </location>
</feature>
<dbReference type="PANTHER" id="PTHR30319">
    <property type="entry name" value="PHENYLACETIC ACID REGULATOR-RELATED TRANSCRIPTIONAL REPRESSOR"/>
    <property type="match status" value="1"/>
</dbReference>
<evidence type="ECO:0000259" key="1">
    <source>
        <dbReference type="Pfam" id="PF07848"/>
    </source>
</evidence>
<proteinExistence type="predicted"/>
<dbReference type="InterPro" id="IPR012906">
    <property type="entry name" value="PaaX-like_N"/>
</dbReference>
<accession>A0A1X6Z4L7</accession>